<dbReference type="Proteomes" id="UP000105646">
    <property type="component" value="Segment"/>
</dbReference>
<name>A0A0B5JJR1_9RHAB</name>
<organism evidence="1 2">
    <name type="scientific">Bivens Arm virus</name>
    <dbReference type="NCBI Taxonomy" id="909207"/>
    <lineage>
        <taxon>Viruses</taxon>
        <taxon>Riboviria</taxon>
        <taxon>Orthornavirae</taxon>
        <taxon>Negarnaviricota</taxon>
        <taxon>Haploviricotina</taxon>
        <taxon>Monjiviricetes</taxon>
        <taxon>Mononegavirales</taxon>
        <taxon>Rhabdoviridae</taxon>
        <taxon>Alpharhabdovirinae</taxon>
        <taxon>Tibrovirus</taxon>
        <taxon>Tibrovirus tibrogargan</taxon>
    </lineage>
</organism>
<reference evidence="1 2" key="1">
    <citation type="submission" date="2015-01" db="EMBL/GenBank/DDBJ databases">
        <title>Genome sequence of Bivens Arm virus, a tibrovirus belonging to the species Tibrogargan virus (Mononegavirales: Rhabdoviridae).</title>
        <authorList>
            <person name="Lauck M."/>
            <person name="Yu S."/>
            <person name="Cai Y."/>
            <person name="Hensely L.E."/>
            <person name="Chiu C.Y."/>
            <person name="O'Connor D.H."/>
            <person name="Kuhn J.H."/>
        </authorList>
    </citation>
    <scope>NUCLEOTIDE SEQUENCE [LARGE SCALE GENOMIC DNA]</scope>
    <source>
        <strain evidence="1">UF 10</strain>
    </source>
</reference>
<accession>A0A0B5JJR1</accession>
<dbReference type="EMBL" id="KP688373">
    <property type="protein sequence ID" value="AJG05824.1"/>
    <property type="molecule type" value="Viral_cRNA"/>
</dbReference>
<evidence type="ECO:0000313" key="1">
    <source>
        <dbReference type="EMBL" id="AJG05824.1"/>
    </source>
</evidence>
<proteinExistence type="predicted"/>
<protein>
    <submittedName>
        <fullName evidence="1">Uncharacterized protein</fullName>
    </submittedName>
</protein>
<sequence length="50" mass="6134">MIMRKHMVEEIHLTTIMMTYMRQSKMEELFTHHSMFNSTFNYSKTLNSFV</sequence>
<evidence type="ECO:0000313" key="2">
    <source>
        <dbReference type="Proteomes" id="UP000105646"/>
    </source>
</evidence>
<gene>
    <name evidence="1" type="primary">G</name>
</gene>